<dbReference type="InterPro" id="IPR000980">
    <property type="entry name" value="SH2"/>
</dbReference>
<keyword evidence="1 4" id="KW-0547">Nucleotide-binding</keyword>
<dbReference type="Gene3D" id="3.30.200.20">
    <property type="entry name" value="Phosphorylase Kinase, domain 1"/>
    <property type="match status" value="1"/>
</dbReference>
<dbReference type="AlphaFoldDB" id="A0AAE1NUQ2"/>
<dbReference type="SUPFAM" id="SSF55550">
    <property type="entry name" value="SH2 domain"/>
    <property type="match status" value="1"/>
</dbReference>
<evidence type="ECO:0000259" key="6">
    <source>
        <dbReference type="PROSITE" id="PS50001"/>
    </source>
</evidence>
<protein>
    <recommendedName>
        <fullName evidence="6">SH2 domain-containing protein</fullName>
    </recommendedName>
</protein>
<dbReference type="PROSITE" id="PS50001">
    <property type="entry name" value="SH2"/>
    <property type="match status" value="1"/>
</dbReference>
<keyword evidence="2 4" id="KW-0067">ATP-binding</keyword>
<evidence type="ECO:0000313" key="7">
    <source>
        <dbReference type="EMBL" id="KAK4295677.1"/>
    </source>
</evidence>
<feature type="region of interest" description="Disordered" evidence="5">
    <location>
        <begin position="1"/>
        <end position="54"/>
    </location>
</feature>
<dbReference type="Gene3D" id="3.30.505.10">
    <property type="entry name" value="SH2 domain"/>
    <property type="match status" value="1"/>
</dbReference>
<feature type="binding site" evidence="4">
    <location>
        <position position="218"/>
    </location>
    <ligand>
        <name>ATP</name>
        <dbReference type="ChEBI" id="CHEBI:30616"/>
    </ligand>
</feature>
<dbReference type="Proteomes" id="UP001292094">
    <property type="component" value="Unassembled WGS sequence"/>
</dbReference>
<gene>
    <name evidence="7" type="ORF">Pmani_031777</name>
</gene>
<comment type="caution">
    <text evidence="7">The sequence shown here is derived from an EMBL/GenBank/DDBJ whole genome shotgun (WGS) entry which is preliminary data.</text>
</comment>
<dbReference type="InterPro" id="IPR050198">
    <property type="entry name" value="Non-receptor_tyrosine_kinases"/>
</dbReference>
<dbReference type="PROSITE" id="PS00107">
    <property type="entry name" value="PROTEIN_KINASE_ATP"/>
    <property type="match status" value="1"/>
</dbReference>
<organism evidence="7 8">
    <name type="scientific">Petrolisthes manimaculis</name>
    <dbReference type="NCBI Taxonomy" id="1843537"/>
    <lineage>
        <taxon>Eukaryota</taxon>
        <taxon>Metazoa</taxon>
        <taxon>Ecdysozoa</taxon>
        <taxon>Arthropoda</taxon>
        <taxon>Crustacea</taxon>
        <taxon>Multicrustacea</taxon>
        <taxon>Malacostraca</taxon>
        <taxon>Eumalacostraca</taxon>
        <taxon>Eucarida</taxon>
        <taxon>Decapoda</taxon>
        <taxon>Pleocyemata</taxon>
        <taxon>Anomura</taxon>
        <taxon>Galatheoidea</taxon>
        <taxon>Porcellanidae</taxon>
        <taxon>Petrolisthes</taxon>
    </lineage>
</organism>
<keyword evidence="3" id="KW-0727">SH2 domain</keyword>
<name>A0AAE1NUQ2_9EUCA</name>
<evidence type="ECO:0000256" key="1">
    <source>
        <dbReference type="ARBA" id="ARBA00022741"/>
    </source>
</evidence>
<evidence type="ECO:0000313" key="8">
    <source>
        <dbReference type="Proteomes" id="UP001292094"/>
    </source>
</evidence>
<reference evidence="7" key="1">
    <citation type="submission" date="2023-11" db="EMBL/GenBank/DDBJ databases">
        <title>Genome assemblies of two species of porcelain crab, Petrolisthes cinctipes and Petrolisthes manimaculis (Anomura: Porcellanidae).</title>
        <authorList>
            <person name="Angst P."/>
        </authorList>
    </citation>
    <scope>NUCLEOTIDE SEQUENCE</scope>
    <source>
        <strain evidence="7">PB745_02</strain>
        <tissue evidence="7">Gill</tissue>
    </source>
</reference>
<dbReference type="SMART" id="SM00252">
    <property type="entry name" value="SH2"/>
    <property type="match status" value="1"/>
</dbReference>
<dbReference type="GO" id="GO:0005524">
    <property type="term" value="F:ATP binding"/>
    <property type="evidence" value="ECO:0007669"/>
    <property type="project" value="UniProtKB-UniRule"/>
</dbReference>
<dbReference type="PRINTS" id="PR00401">
    <property type="entry name" value="SH2DOMAIN"/>
</dbReference>
<evidence type="ECO:0000256" key="3">
    <source>
        <dbReference type="PROSITE-ProRule" id="PRU00191"/>
    </source>
</evidence>
<feature type="domain" description="SH2" evidence="6">
    <location>
        <begin position="75"/>
        <end position="167"/>
    </location>
</feature>
<dbReference type="InterPro" id="IPR036860">
    <property type="entry name" value="SH2_dom_sf"/>
</dbReference>
<feature type="compositionally biased region" description="Acidic residues" evidence="5">
    <location>
        <begin position="44"/>
        <end position="54"/>
    </location>
</feature>
<evidence type="ECO:0000256" key="5">
    <source>
        <dbReference type="SAM" id="MobiDB-lite"/>
    </source>
</evidence>
<proteinExistence type="predicted"/>
<feature type="compositionally biased region" description="Low complexity" evidence="5">
    <location>
        <begin position="32"/>
        <end position="41"/>
    </location>
</feature>
<dbReference type="Pfam" id="PF00017">
    <property type="entry name" value="SH2"/>
    <property type="match status" value="1"/>
</dbReference>
<dbReference type="CDD" id="cd00173">
    <property type="entry name" value="SH2"/>
    <property type="match status" value="1"/>
</dbReference>
<dbReference type="PANTHER" id="PTHR24418">
    <property type="entry name" value="TYROSINE-PROTEIN KINASE"/>
    <property type="match status" value="1"/>
</dbReference>
<dbReference type="EMBL" id="JAWZYT010004025">
    <property type="protein sequence ID" value="KAK4295677.1"/>
    <property type="molecule type" value="Genomic_DNA"/>
</dbReference>
<accession>A0AAE1NUQ2</accession>
<evidence type="ECO:0000256" key="2">
    <source>
        <dbReference type="ARBA" id="ARBA00022840"/>
    </source>
</evidence>
<evidence type="ECO:0000256" key="4">
    <source>
        <dbReference type="PROSITE-ProRule" id="PRU10141"/>
    </source>
</evidence>
<keyword evidence="8" id="KW-1185">Reference proteome</keyword>
<dbReference type="InterPro" id="IPR017441">
    <property type="entry name" value="Protein_kinase_ATP_BS"/>
</dbReference>
<sequence length="233" mass="26806">MDRLMDAIKKRTGGSDRTQGSENDHQQHQHHQQQQQQQQQQHVEEEEEEEEEDVYGEIYADTATLNIHDKPADFWYHGDLDREEVSELLRSEGRKTRDGTFLVRPSTRAGGYVLSVRDGYEVRHLLLYQTPLGMFRIMYDPEFATLPSLLTYYCTSPDSFIHLTAPYTKEMAKTALAMRSDPWEVDPGLLKLGDLLGKGHFGFVRQAVWRRRIKVAVKIFNEGVCVHGLAAVV</sequence>